<dbReference type="Proteomes" id="UP000003250">
    <property type="component" value="Unassembled WGS sequence"/>
</dbReference>
<reference evidence="1 2" key="1">
    <citation type="journal article" date="2012" name="J. Bacteriol.">
        <title>Draft Genome Sequence of Mesorhizobium alhagi CCNWXJ12-2T, a Novel Salt-Resistant Species Isolated from the Desert of Northwestern China.</title>
        <authorList>
            <person name="Zhou M."/>
            <person name="Chen W."/>
            <person name="Chen H."/>
            <person name="Wei G."/>
        </authorList>
    </citation>
    <scope>NUCLEOTIDE SEQUENCE [LARGE SCALE GENOMIC DNA]</scope>
    <source>
        <strain evidence="1 2">CCNWXJ12-2</strain>
    </source>
</reference>
<gene>
    <name evidence="1" type="ORF">MAXJ12_26758</name>
</gene>
<accession>H0HYR7</accession>
<sequence>MVCNEVLIKQNIAVVWSVGEIIDSHDLYAFCAEMLFPPCIERIVIDHNPMRRREMADGG</sequence>
<protein>
    <submittedName>
        <fullName evidence="1">Uncharacterized protein</fullName>
    </submittedName>
</protein>
<evidence type="ECO:0000313" key="2">
    <source>
        <dbReference type="Proteomes" id="UP000003250"/>
    </source>
</evidence>
<dbReference type="AlphaFoldDB" id="H0HYR7"/>
<organism evidence="1 2">
    <name type="scientific">Mesorhizobium alhagi CCNWXJ12-2</name>
    <dbReference type="NCBI Taxonomy" id="1107882"/>
    <lineage>
        <taxon>Bacteria</taxon>
        <taxon>Pseudomonadati</taxon>
        <taxon>Pseudomonadota</taxon>
        <taxon>Alphaproteobacteria</taxon>
        <taxon>Hyphomicrobiales</taxon>
        <taxon>Phyllobacteriaceae</taxon>
        <taxon>Allomesorhizobium</taxon>
    </lineage>
</organism>
<dbReference type="EMBL" id="AHAM01000226">
    <property type="protein sequence ID" value="EHK54139.1"/>
    <property type="molecule type" value="Genomic_DNA"/>
</dbReference>
<proteinExistence type="predicted"/>
<keyword evidence="2" id="KW-1185">Reference proteome</keyword>
<name>H0HYR7_9HYPH</name>
<evidence type="ECO:0000313" key="1">
    <source>
        <dbReference type="EMBL" id="EHK54139.1"/>
    </source>
</evidence>